<evidence type="ECO:0000313" key="3">
    <source>
        <dbReference type="EMBL" id="RCK78193.1"/>
    </source>
</evidence>
<evidence type="ECO:0000313" key="4">
    <source>
        <dbReference type="Proteomes" id="UP000252355"/>
    </source>
</evidence>
<keyword evidence="2" id="KW-1133">Transmembrane helix</keyword>
<dbReference type="AlphaFoldDB" id="A0A367ZJ84"/>
<reference evidence="3 4" key="1">
    <citation type="submission" date="2018-05" db="EMBL/GenBank/DDBJ databases">
        <title>A metagenomic window into the 2 km-deep terrestrial subsurface aquifer revealed taxonomically and functionally diverse microbial community comprising novel uncultured bacterial lineages.</title>
        <authorList>
            <person name="Kadnikov V.V."/>
            <person name="Mardanov A.V."/>
            <person name="Beletsky A.V."/>
            <person name="Banks D."/>
            <person name="Pimenov N.V."/>
            <person name="Frank Y.A."/>
            <person name="Karnachuk O.V."/>
            <person name="Ravin N.V."/>
        </authorList>
    </citation>
    <scope>NUCLEOTIDE SEQUENCE [LARGE SCALE GENOMIC DNA]</scope>
    <source>
        <strain evidence="3">BY5</strain>
    </source>
</reference>
<sequence length="359" mass="39277">MPTMKAAALPAPVETDILREVVLPALVVTLGVFVQILWSAWVGLFILAGGFLFGYSQGWAKDPRLNFSPSFTSNPGKRWVQVTSTEIARLKKKMEVVDRLSPGCLGSLANGCASLLVFFVTMIVVGLLSEGVPGYFQEDMLGVATLDLVFLGIWYFWICIPSTWKPDLIEFKLPVFEKVLTLLPEVGMGKWSREYQFELTKTAKGEVPTDIKLLLKPPEAPKEFLGVQGQVAINRGGPYVYFVVITRPTLPIVKVSSDGRDVLEAKSEKDVNILVIRQYADKHGGYQTRQADHQRLLELVAQVTARTLAAAPPPRSEPDQTAGSEVAGLFSKAAPARPGERADGKIGPRPIPPLPPGKK</sequence>
<proteinExistence type="predicted"/>
<protein>
    <submittedName>
        <fullName evidence="3">Uncharacterized protein</fullName>
    </submittedName>
</protein>
<feature type="compositionally biased region" description="Pro residues" evidence="1">
    <location>
        <begin position="349"/>
        <end position="359"/>
    </location>
</feature>
<feature type="transmembrane region" description="Helical" evidence="2">
    <location>
        <begin position="108"/>
        <end position="128"/>
    </location>
</feature>
<keyword evidence="2" id="KW-0812">Transmembrane</keyword>
<evidence type="ECO:0000256" key="2">
    <source>
        <dbReference type="SAM" id="Phobius"/>
    </source>
</evidence>
<name>A0A367ZJ84_9BACT</name>
<gene>
    <name evidence="3" type="ORF">OZSIB_1709</name>
</gene>
<dbReference type="Proteomes" id="UP000252355">
    <property type="component" value="Unassembled WGS sequence"/>
</dbReference>
<organism evidence="3 4">
    <name type="scientific">Candidatus Ozemobacter sibiricus</name>
    <dbReference type="NCBI Taxonomy" id="2268124"/>
    <lineage>
        <taxon>Bacteria</taxon>
        <taxon>Candidatus Ozemobacteria</taxon>
        <taxon>Candidatus Ozemobacterales</taxon>
        <taxon>Candidatus Ozemobacteraceae</taxon>
        <taxon>Candidatus Ozemobacter</taxon>
    </lineage>
</organism>
<feature type="region of interest" description="Disordered" evidence="1">
    <location>
        <begin position="309"/>
        <end position="359"/>
    </location>
</feature>
<feature type="transmembrane region" description="Helical" evidence="2">
    <location>
        <begin position="21"/>
        <end position="54"/>
    </location>
</feature>
<comment type="caution">
    <text evidence="3">The sequence shown here is derived from an EMBL/GenBank/DDBJ whole genome shotgun (WGS) entry which is preliminary data.</text>
</comment>
<evidence type="ECO:0000256" key="1">
    <source>
        <dbReference type="SAM" id="MobiDB-lite"/>
    </source>
</evidence>
<keyword evidence="2" id="KW-0472">Membrane</keyword>
<feature type="transmembrane region" description="Helical" evidence="2">
    <location>
        <begin position="140"/>
        <end position="158"/>
    </location>
</feature>
<accession>A0A367ZJ84</accession>
<dbReference type="EMBL" id="QOQW01000026">
    <property type="protein sequence ID" value="RCK78193.1"/>
    <property type="molecule type" value="Genomic_DNA"/>
</dbReference>